<evidence type="ECO:0000256" key="1">
    <source>
        <dbReference type="SAM" id="Phobius"/>
    </source>
</evidence>
<protein>
    <submittedName>
        <fullName evidence="2">Uncharacterized protein</fullName>
    </submittedName>
</protein>
<sequence>MASIGVFTALSSASNIFNVACPNCSYTAYNCPTFNLLFTSFTKSLVAMCITTLGLFP</sequence>
<feature type="transmembrane region" description="Helical" evidence="1">
    <location>
        <begin position="34"/>
        <end position="56"/>
    </location>
</feature>
<accession>A0A0E9VNK9</accession>
<proteinExistence type="predicted"/>
<reference evidence="2" key="1">
    <citation type="submission" date="2014-11" db="EMBL/GenBank/DDBJ databases">
        <authorList>
            <person name="Amaro Gonzalez C."/>
        </authorList>
    </citation>
    <scope>NUCLEOTIDE SEQUENCE</scope>
</reference>
<keyword evidence="1" id="KW-0472">Membrane</keyword>
<reference evidence="2" key="2">
    <citation type="journal article" date="2015" name="Fish Shellfish Immunol.">
        <title>Early steps in the European eel (Anguilla anguilla)-Vibrio vulnificus interaction in the gills: Role of the RtxA13 toxin.</title>
        <authorList>
            <person name="Callol A."/>
            <person name="Pajuelo D."/>
            <person name="Ebbesson L."/>
            <person name="Teles M."/>
            <person name="MacKenzie S."/>
            <person name="Amaro C."/>
        </authorList>
    </citation>
    <scope>NUCLEOTIDE SEQUENCE</scope>
</reference>
<name>A0A0E9VNK9_ANGAN</name>
<evidence type="ECO:0000313" key="2">
    <source>
        <dbReference type="EMBL" id="JAH78798.1"/>
    </source>
</evidence>
<dbReference type="EMBL" id="GBXM01029779">
    <property type="protein sequence ID" value="JAH78798.1"/>
    <property type="molecule type" value="Transcribed_RNA"/>
</dbReference>
<organism evidence="2">
    <name type="scientific">Anguilla anguilla</name>
    <name type="common">European freshwater eel</name>
    <name type="synonym">Muraena anguilla</name>
    <dbReference type="NCBI Taxonomy" id="7936"/>
    <lineage>
        <taxon>Eukaryota</taxon>
        <taxon>Metazoa</taxon>
        <taxon>Chordata</taxon>
        <taxon>Craniata</taxon>
        <taxon>Vertebrata</taxon>
        <taxon>Euteleostomi</taxon>
        <taxon>Actinopterygii</taxon>
        <taxon>Neopterygii</taxon>
        <taxon>Teleostei</taxon>
        <taxon>Anguilliformes</taxon>
        <taxon>Anguillidae</taxon>
        <taxon>Anguilla</taxon>
    </lineage>
</organism>
<keyword evidence="1" id="KW-0812">Transmembrane</keyword>
<keyword evidence="1" id="KW-1133">Transmembrane helix</keyword>
<dbReference type="AlphaFoldDB" id="A0A0E9VNK9"/>